<evidence type="ECO:0000313" key="4">
    <source>
        <dbReference type="WBParaSite" id="sdigi.contig200.g6023.t1"/>
    </source>
</evidence>
<dbReference type="AlphaFoldDB" id="A0A915PJZ1"/>
<accession>A0A915PJZ1</accession>
<evidence type="ECO:0000313" key="3">
    <source>
        <dbReference type="Proteomes" id="UP000887581"/>
    </source>
</evidence>
<feature type="transmembrane region" description="Helical" evidence="2">
    <location>
        <begin position="6"/>
        <end position="27"/>
    </location>
</feature>
<sequence length="200" mass="22304">MTTAIIISLIPVALNISYIMTMLVICIRKRKIEKAKDKGQQDKPTNLAATSTPANQEEKPIGDTAKHDDKKVIIVNQEAVATTPGTPQQLSQLKSTATQQTQNRISDEHGKLKRPNDKQVKKMEEGQKKDAPQKSVKRRKKETKKGAKSETAKTQKSEGVKEKSKEGEIIKVEEDDEEEDDTMKGIASLRQDLNIVSIEE</sequence>
<organism evidence="3 4">
    <name type="scientific">Setaria digitata</name>
    <dbReference type="NCBI Taxonomy" id="48799"/>
    <lineage>
        <taxon>Eukaryota</taxon>
        <taxon>Metazoa</taxon>
        <taxon>Ecdysozoa</taxon>
        <taxon>Nematoda</taxon>
        <taxon>Chromadorea</taxon>
        <taxon>Rhabditida</taxon>
        <taxon>Spirurina</taxon>
        <taxon>Spiruromorpha</taxon>
        <taxon>Filarioidea</taxon>
        <taxon>Setariidae</taxon>
        <taxon>Setaria</taxon>
    </lineage>
</organism>
<feature type="compositionally biased region" description="Polar residues" evidence="1">
    <location>
        <begin position="79"/>
        <end position="104"/>
    </location>
</feature>
<feature type="region of interest" description="Disordered" evidence="1">
    <location>
        <begin position="34"/>
        <end position="183"/>
    </location>
</feature>
<dbReference type="WBParaSite" id="sdigi.contig200.g6023.t1">
    <property type="protein sequence ID" value="sdigi.contig200.g6023.t1"/>
    <property type="gene ID" value="sdigi.contig200.g6023"/>
</dbReference>
<feature type="compositionally biased region" description="Basic and acidic residues" evidence="1">
    <location>
        <begin position="105"/>
        <end position="132"/>
    </location>
</feature>
<evidence type="ECO:0000256" key="1">
    <source>
        <dbReference type="SAM" id="MobiDB-lite"/>
    </source>
</evidence>
<protein>
    <submittedName>
        <fullName evidence="4">DUF4408 domain-containing protein</fullName>
    </submittedName>
</protein>
<keyword evidence="3" id="KW-1185">Reference proteome</keyword>
<keyword evidence="2" id="KW-1133">Transmembrane helix</keyword>
<keyword evidence="2" id="KW-0812">Transmembrane</keyword>
<feature type="compositionally biased region" description="Polar residues" evidence="1">
    <location>
        <begin position="42"/>
        <end position="55"/>
    </location>
</feature>
<name>A0A915PJZ1_9BILA</name>
<evidence type="ECO:0000256" key="2">
    <source>
        <dbReference type="SAM" id="Phobius"/>
    </source>
</evidence>
<keyword evidence="2" id="KW-0472">Membrane</keyword>
<feature type="compositionally biased region" description="Basic and acidic residues" evidence="1">
    <location>
        <begin position="144"/>
        <end position="172"/>
    </location>
</feature>
<reference evidence="4" key="1">
    <citation type="submission" date="2022-11" db="UniProtKB">
        <authorList>
            <consortium name="WormBaseParasite"/>
        </authorList>
    </citation>
    <scope>IDENTIFICATION</scope>
</reference>
<dbReference type="Proteomes" id="UP000887581">
    <property type="component" value="Unplaced"/>
</dbReference>
<proteinExistence type="predicted"/>
<feature type="compositionally biased region" description="Basic and acidic residues" evidence="1">
    <location>
        <begin position="56"/>
        <end position="72"/>
    </location>
</feature>